<dbReference type="AlphaFoldDB" id="A0A0K1T834"/>
<sequence length="72" mass="8220">MAGITKDQGLLTMKIFLELVMNPLMDTSKAMVKEGPSFLDLFNSTVDTILKFYHIKIYSNFMIDIAKIFNLV</sequence>
<gene>
    <name evidence="1" type="ORF">MsedE_1052</name>
</gene>
<organism evidence="1 2">
    <name type="scientific">Metallosphaera sedula</name>
    <dbReference type="NCBI Taxonomy" id="43687"/>
    <lineage>
        <taxon>Archaea</taxon>
        <taxon>Thermoproteota</taxon>
        <taxon>Thermoprotei</taxon>
        <taxon>Sulfolobales</taxon>
        <taxon>Sulfolobaceae</taxon>
        <taxon>Metallosphaera</taxon>
    </lineage>
</organism>
<reference evidence="1 2" key="1">
    <citation type="submission" date="2015-07" db="EMBL/GenBank/DDBJ databases">
        <title>Physiological, transcriptional responses and genome re-sequencing of acid resistant extremely thermoacidophilic Metallosphaera sedula SARC-M1.</title>
        <authorList>
            <person name="Ai C."/>
            <person name="McCarthy S."/>
            <person name="Eckrich V."/>
            <person name="Rudrappa D."/>
            <person name="Qiu G."/>
            <person name="Blum P."/>
        </authorList>
    </citation>
    <scope>NUCLEOTIDE SEQUENCE [LARGE SCALE GENOMIC DNA]</scope>
    <source>
        <strain evidence="1 2">SARC-M1</strain>
    </source>
</reference>
<name>A0A0K1T834_9CREN</name>
<dbReference type="Proteomes" id="UP000056255">
    <property type="component" value="Chromosome"/>
</dbReference>
<accession>A0A0K1T834</accession>
<protein>
    <submittedName>
        <fullName evidence="1">Uncharacterized protein</fullName>
    </submittedName>
</protein>
<proteinExistence type="predicted"/>
<evidence type="ECO:0000313" key="2">
    <source>
        <dbReference type="Proteomes" id="UP000056255"/>
    </source>
</evidence>
<evidence type="ECO:0000313" key="1">
    <source>
        <dbReference type="EMBL" id="AKV83065.1"/>
    </source>
</evidence>
<dbReference type="EMBL" id="CP012176">
    <property type="protein sequence ID" value="AKV83065.1"/>
    <property type="molecule type" value="Genomic_DNA"/>
</dbReference>